<evidence type="ECO:0000259" key="1">
    <source>
        <dbReference type="Pfam" id="PF01872"/>
    </source>
</evidence>
<dbReference type="Gene3D" id="3.40.430.10">
    <property type="entry name" value="Dihydrofolate Reductase, subunit A"/>
    <property type="match status" value="1"/>
</dbReference>
<dbReference type="RefSeq" id="WP_138687663.1">
    <property type="nucleotide sequence ID" value="NZ_JBHSAZ010000112.1"/>
</dbReference>
<gene>
    <name evidence="2" type="ORF">ETD85_01085</name>
</gene>
<keyword evidence="3" id="KW-1185">Reference proteome</keyword>
<dbReference type="GO" id="GO:0009231">
    <property type="term" value="P:riboflavin biosynthetic process"/>
    <property type="evidence" value="ECO:0007669"/>
    <property type="project" value="InterPro"/>
</dbReference>
<name>A0A5S4H3D0_9ACTN</name>
<accession>A0A5S4H3D0</accession>
<dbReference type="InterPro" id="IPR050765">
    <property type="entry name" value="Riboflavin_Biosynth_HTPR"/>
</dbReference>
<comment type="caution">
    <text evidence="2">The sequence shown here is derived from an EMBL/GenBank/DDBJ whole genome shotgun (WGS) entry which is preliminary data.</text>
</comment>
<dbReference type="Pfam" id="PF01872">
    <property type="entry name" value="RibD_C"/>
    <property type="match status" value="1"/>
</dbReference>
<dbReference type="GO" id="GO:0008703">
    <property type="term" value="F:5-amino-6-(5-phosphoribosylamino)uracil reductase activity"/>
    <property type="evidence" value="ECO:0007669"/>
    <property type="project" value="InterPro"/>
</dbReference>
<evidence type="ECO:0000313" key="2">
    <source>
        <dbReference type="EMBL" id="TMR39637.1"/>
    </source>
</evidence>
<evidence type="ECO:0000313" key="3">
    <source>
        <dbReference type="Proteomes" id="UP000306628"/>
    </source>
</evidence>
<protein>
    <submittedName>
        <fullName evidence="2">Deaminase</fullName>
    </submittedName>
</protein>
<sequence>MRKLIATVFNYSLDGFLADEGTEFWKFCFDLPENRQPDDPAHLEFLRSAHAHVMGRTAYEGISEGMTTSTDHPFADILNAARKVVFSRTLKTADWANTTIATGDTTEEIDKLRLGGDGHIVVWGGVSLWRSLMRLDLIDELEVSMFPYVAGEGTRLFDGVPKSYRLDLVSSTGSSNGIVYLRYRRHR</sequence>
<dbReference type="InterPro" id="IPR002734">
    <property type="entry name" value="RibDG_C"/>
</dbReference>
<dbReference type="EMBL" id="VCKX01000002">
    <property type="protein sequence ID" value="TMR39637.1"/>
    <property type="molecule type" value="Genomic_DNA"/>
</dbReference>
<dbReference type="PANTHER" id="PTHR38011:SF11">
    <property type="entry name" value="2,5-DIAMINO-6-RIBOSYLAMINO-4(3H)-PYRIMIDINONE 5'-PHOSPHATE REDUCTASE"/>
    <property type="match status" value="1"/>
</dbReference>
<dbReference type="OrthoDB" id="7949219at2"/>
<dbReference type="InterPro" id="IPR024072">
    <property type="entry name" value="DHFR-like_dom_sf"/>
</dbReference>
<feature type="domain" description="Bacterial bifunctional deaminase-reductase C-terminal" evidence="1">
    <location>
        <begin position="9"/>
        <end position="180"/>
    </location>
</feature>
<dbReference type="SUPFAM" id="SSF53597">
    <property type="entry name" value="Dihydrofolate reductase-like"/>
    <property type="match status" value="1"/>
</dbReference>
<dbReference type="AlphaFoldDB" id="A0A5S4H3D0"/>
<reference evidence="2 3" key="1">
    <citation type="submission" date="2019-05" db="EMBL/GenBank/DDBJ databases">
        <title>Draft genome sequence of Nonomuraea zeae DSM 100528.</title>
        <authorList>
            <person name="Saricaoglu S."/>
            <person name="Isik K."/>
        </authorList>
    </citation>
    <scope>NUCLEOTIDE SEQUENCE [LARGE SCALE GENOMIC DNA]</scope>
    <source>
        <strain evidence="2 3">DSM 100528</strain>
    </source>
</reference>
<proteinExistence type="predicted"/>
<dbReference type="Proteomes" id="UP000306628">
    <property type="component" value="Unassembled WGS sequence"/>
</dbReference>
<dbReference type="PANTHER" id="PTHR38011">
    <property type="entry name" value="DIHYDROFOLATE REDUCTASE FAMILY PROTEIN (AFU_ORTHOLOGUE AFUA_8G06820)"/>
    <property type="match status" value="1"/>
</dbReference>
<organism evidence="2 3">
    <name type="scientific">Nonomuraea zeae</name>
    <dbReference type="NCBI Taxonomy" id="1642303"/>
    <lineage>
        <taxon>Bacteria</taxon>
        <taxon>Bacillati</taxon>
        <taxon>Actinomycetota</taxon>
        <taxon>Actinomycetes</taxon>
        <taxon>Streptosporangiales</taxon>
        <taxon>Streptosporangiaceae</taxon>
        <taxon>Nonomuraea</taxon>
    </lineage>
</organism>